<feature type="transmembrane region" description="Helical" evidence="7">
    <location>
        <begin position="160"/>
        <end position="180"/>
    </location>
</feature>
<evidence type="ECO:0000256" key="8">
    <source>
        <dbReference type="SAM" id="MobiDB-lite"/>
    </source>
</evidence>
<feature type="compositionally biased region" description="Polar residues" evidence="8">
    <location>
        <begin position="227"/>
        <end position="245"/>
    </location>
</feature>
<gene>
    <name evidence="9" type="ORF">MSYG_1599</name>
</gene>
<evidence type="ECO:0000256" key="1">
    <source>
        <dbReference type="ARBA" id="ARBA00004477"/>
    </source>
</evidence>
<dbReference type="GO" id="GO:0006950">
    <property type="term" value="P:response to stress"/>
    <property type="evidence" value="ECO:0007669"/>
    <property type="project" value="UniProtKB-ARBA"/>
</dbReference>
<dbReference type="Gene3D" id="1.20.1540.10">
    <property type="entry name" value="Rhomboid-like"/>
    <property type="match status" value="1"/>
</dbReference>
<dbReference type="VEuPathDB" id="FungiDB:MSYG_1599"/>
<dbReference type="OrthoDB" id="1716531at2759"/>
<feature type="transmembrane region" description="Helical" evidence="7">
    <location>
        <begin position="47"/>
        <end position="66"/>
    </location>
</feature>
<keyword evidence="4 7" id="KW-0256">Endoplasmic reticulum</keyword>
<proteinExistence type="inferred from homology"/>
<dbReference type="Proteomes" id="UP000186303">
    <property type="component" value="Chromosome 2"/>
</dbReference>
<organism evidence="9 10">
    <name type="scientific">Malassezia sympodialis (strain ATCC 42132)</name>
    <name type="common">Atopic eczema-associated yeast</name>
    <dbReference type="NCBI Taxonomy" id="1230383"/>
    <lineage>
        <taxon>Eukaryota</taxon>
        <taxon>Fungi</taxon>
        <taxon>Dikarya</taxon>
        <taxon>Basidiomycota</taxon>
        <taxon>Ustilaginomycotina</taxon>
        <taxon>Malasseziomycetes</taxon>
        <taxon>Malasseziales</taxon>
        <taxon>Malasseziaceae</taxon>
        <taxon>Malassezia</taxon>
    </lineage>
</organism>
<evidence type="ECO:0000256" key="6">
    <source>
        <dbReference type="ARBA" id="ARBA00023136"/>
    </source>
</evidence>
<evidence type="ECO:0000256" key="4">
    <source>
        <dbReference type="ARBA" id="ARBA00022824"/>
    </source>
</evidence>
<name>A0A1M8A470_MALS4</name>
<dbReference type="STRING" id="1230383.A0A1M8A470"/>
<reference evidence="10" key="1">
    <citation type="journal article" date="2017" name="Nucleic Acids Res.">
        <title>Proteogenomics produces comprehensive and highly accurate protein-coding gene annotation in a complete genome assembly of Malassezia sympodialis.</title>
        <authorList>
            <person name="Zhu Y."/>
            <person name="Engstroem P.G."/>
            <person name="Tellgren-Roth C."/>
            <person name="Baudo C.D."/>
            <person name="Kennell J.C."/>
            <person name="Sun S."/>
            <person name="Billmyre R.B."/>
            <person name="Schroeder M.S."/>
            <person name="Andersson A."/>
            <person name="Holm T."/>
            <person name="Sigurgeirsson B."/>
            <person name="Wu G."/>
            <person name="Sankaranarayanan S.R."/>
            <person name="Siddharthan R."/>
            <person name="Sanyal K."/>
            <person name="Lundeberg J."/>
            <person name="Nystedt B."/>
            <person name="Boekhout T."/>
            <person name="Dawson T.L. Jr."/>
            <person name="Heitman J."/>
            <person name="Scheynius A."/>
            <person name="Lehtioe J."/>
        </authorList>
    </citation>
    <scope>NUCLEOTIDE SEQUENCE [LARGE SCALE GENOMIC DNA]</scope>
    <source>
        <strain evidence="10">ATCC 42132</strain>
    </source>
</reference>
<evidence type="ECO:0000256" key="2">
    <source>
        <dbReference type="ARBA" id="ARBA00008917"/>
    </source>
</evidence>
<keyword evidence="6 7" id="KW-0472">Membrane</keyword>
<sequence>MDILRQMPPVSRALLLGTAIVTIPCALQALSPYQVALLWPLVTRRWQLWRIVSAFFYAGSGFPMLYNTVFMYNSSTKIEAFGYFNNVADYSWSLLGMASMIMLMNAPYSRPFLFSSLTGALMAQWSVHLPETPVSLMGLISIPGKYLAFVMLGIELTISGMDAALVSLTGVVAGYAWYFGRDAPRMSRRRPDLTWLAWFAKHLSPLFQTPKTVHQLADGSFRMPHLTSGTHTTPRRPANNTSASSAPVRVDRAAILAATEARMRMQKSQ</sequence>
<feature type="transmembrane region" description="Helical" evidence="7">
    <location>
        <begin position="87"/>
        <end position="106"/>
    </location>
</feature>
<evidence type="ECO:0000256" key="5">
    <source>
        <dbReference type="ARBA" id="ARBA00022989"/>
    </source>
</evidence>
<feature type="region of interest" description="Disordered" evidence="8">
    <location>
        <begin position="224"/>
        <end position="247"/>
    </location>
</feature>
<dbReference type="SUPFAM" id="SSF144091">
    <property type="entry name" value="Rhomboid-like"/>
    <property type="match status" value="1"/>
</dbReference>
<protein>
    <recommendedName>
        <fullName evidence="7">Derlin</fullName>
    </recommendedName>
</protein>
<comment type="subcellular location">
    <subcellularLocation>
        <location evidence="1 7">Endoplasmic reticulum membrane</location>
        <topology evidence="1 7">Multi-pass membrane protein</topology>
    </subcellularLocation>
</comment>
<dbReference type="Pfam" id="PF04511">
    <property type="entry name" value="DER1"/>
    <property type="match status" value="1"/>
</dbReference>
<evidence type="ECO:0000256" key="7">
    <source>
        <dbReference type="RuleBase" id="RU363059"/>
    </source>
</evidence>
<evidence type="ECO:0000313" key="9">
    <source>
        <dbReference type="EMBL" id="SHO77258.1"/>
    </source>
</evidence>
<dbReference type="OMA" id="LWRCVTS"/>
<keyword evidence="10" id="KW-1185">Reference proteome</keyword>
<comment type="caution">
    <text evidence="7">Lacks conserved residue(s) required for the propagation of feature annotation.</text>
</comment>
<dbReference type="AlphaFoldDB" id="A0A1M8A470"/>
<accession>A0A1M8A470</accession>
<evidence type="ECO:0000313" key="10">
    <source>
        <dbReference type="Proteomes" id="UP000186303"/>
    </source>
</evidence>
<dbReference type="PANTHER" id="PTHR11009">
    <property type="entry name" value="DER1-LIKE PROTEIN, DERLIN"/>
    <property type="match status" value="1"/>
</dbReference>
<evidence type="ECO:0000256" key="3">
    <source>
        <dbReference type="ARBA" id="ARBA00022692"/>
    </source>
</evidence>
<dbReference type="InterPro" id="IPR007599">
    <property type="entry name" value="DER1"/>
</dbReference>
<comment type="function">
    <text evidence="7">May be involved in the degradation of misfolded endoplasmic reticulum (ER) luminal proteins.</text>
</comment>
<comment type="similarity">
    <text evidence="2 7">Belongs to the derlin family.</text>
</comment>
<dbReference type="InterPro" id="IPR035952">
    <property type="entry name" value="Rhomboid-like_sf"/>
</dbReference>
<keyword evidence="3 7" id="KW-0812">Transmembrane</keyword>
<keyword evidence="5 7" id="KW-1133">Transmembrane helix</keyword>
<dbReference type="GO" id="GO:0005789">
    <property type="term" value="C:endoplasmic reticulum membrane"/>
    <property type="evidence" value="ECO:0007669"/>
    <property type="project" value="UniProtKB-SubCell"/>
</dbReference>
<dbReference type="EMBL" id="LT671822">
    <property type="protein sequence ID" value="SHO77258.1"/>
    <property type="molecule type" value="Genomic_DNA"/>
</dbReference>